<feature type="domain" description="Response regulatory" evidence="2">
    <location>
        <begin position="8"/>
        <end position="122"/>
    </location>
</feature>
<protein>
    <submittedName>
        <fullName evidence="4">Putative transcriptional regulatory protein pdtaR</fullName>
    </submittedName>
</protein>
<dbReference type="SUPFAM" id="SSF52172">
    <property type="entry name" value="CheY-like"/>
    <property type="match status" value="1"/>
</dbReference>
<keyword evidence="1" id="KW-0597">Phosphoprotein</keyword>
<dbReference type="PANTHER" id="PTHR43367:SF1">
    <property type="entry name" value="TWO-COMPONENT RESPONSE REGULATOR-LIKE APRR6-RELATED"/>
    <property type="match status" value="1"/>
</dbReference>
<feature type="modified residue" description="4-aspartylphosphate" evidence="1">
    <location>
        <position position="58"/>
    </location>
</feature>
<comment type="caution">
    <text evidence="4">The sequence shown here is derived from an EMBL/GenBank/DDBJ whole genome shotgun (WGS) entry which is preliminary data.</text>
</comment>
<evidence type="ECO:0000313" key="4">
    <source>
        <dbReference type="EMBL" id="ODJ86018.1"/>
    </source>
</evidence>
<dbReference type="PIRSF" id="PIRSF036382">
    <property type="entry name" value="RR_antiterm"/>
    <property type="match status" value="1"/>
</dbReference>
<name>A0A7Z0VI57_9GAMM</name>
<dbReference type="CDD" id="cd00156">
    <property type="entry name" value="REC"/>
    <property type="match status" value="1"/>
</dbReference>
<dbReference type="InterPro" id="IPR011006">
    <property type="entry name" value="CheY-like_superfamily"/>
</dbReference>
<dbReference type="SMART" id="SM01012">
    <property type="entry name" value="ANTAR"/>
    <property type="match status" value="1"/>
</dbReference>
<evidence type="ECO:0000313" key="5">
    <source>
        <dbReference type="Proteomes" id="UP000094769"/>
    </source>
</evidence>
<dbReference type="AlphaFoldDB" id="A0A7Z0VI57"/>
<evidence type="ECO:0000256" key="1">
    <source>
        <dbReference type="PROSITE-ProRule" id="PRU00169"/>
    </source>
</evidence>
<dbReference type="Pfam" id="PF00072">
    <property type="entry name" value="Response_reg"/>
    <property type="match status" value="1"/>
</dbReference>
<accession>A0A7Z0VI57</accession>
<organism evidence="4 5">
    <name type="scientific">Candidatus Thiodiazotropha endolucinida</name>
    <dbReference type="NCBI Taxonomy" id="1655433"/>
    <lineage>
        <taxon>Bacteria</taxon>
        <taxon>Pseudomonadati</taxon>
        <taxon>Pseudomonadota</taxon>
        <taxon>Gammaproteobacteria</taxon>
        <taxon>Chromatiales</taxon>
        <taxon>Sedimenticolaceae</taxon>
        <taxon>Candidatus Thiodiazotropha</taxon>
    </lineage>
</organism>
<dbReference type="Proteomes" id="UP000094769">
    <property type="component" value="Unassembled WGS sequence"/>
</dbReference>
<dbReference type="EMBL" id="MARB01000029">
    <property type="protein sequence ID" value="ODJ86018.1"/>
    <property type="molecule type" value="Genomic_DNA"/>
</dbReference>
<evidence type="ECO:0000259" key="2">
    <source>
        <dbReference type="PROSITE" id="PS50110"/>
    </source>
</evidence>
<keyword evidence="5" id="KW-1185">Reference proteome</keyword>
<dbReference type="OrthoDB" id="9782798at2"/>
<dbReference type="Gene3D" id="3.40.50.2300">
    <property type="match status" value="1"/>
</dbReference>
<dbReference type="InterPro" id="IPR001789">
    <property type="entry name" value="Sig_transdc_resp-reg_receiver"/>
</dbReference>
<proteinExistence type="predicted"/>
<dbReference type="InterPro" id="IPR036388">
    <property type="entry name" value="WH-like_DNA-bd_sf"/>
</dbReference>
<dbReference type="Pfam" id="PF03861">
    <property type="entry name" value="ANTAR"/>
    <property type="match status" value="1"/>
</dbReference>
<dbReference type="InterPro" id="IPR008327">
    <property type="entry name" value="Sig_transdc_resp-reg_antiterm"/>
</dbReference>
<dbReference type="InterPro" id="IPR005561">
    <property type="entry name" value="ANTAR"/>
</dbReference>
<gene>
    <name evidence="4" type="primary">pdtaR_2</name>
    <name evidence="4" type="ORF">CODIS_37340</name>
</gene>
<dbReference type="Gene3D" id="1.10.10.10">
    <property type="entry name" value="Winged helix-like DNA-binding domain superfamily/Winged helix DNA-binding domain"/>
    <property type="match status" value="1"/>
</dbReference>
<reference evidence="4 5" key="1">
    <citation type="submission" date="2016-06" db="EMBL/GenBank/DDBJ databases">
        <title>Genome sequence of endosymbiont of Candidatus Endolucinida thiodiazotropha.</title>
        <authorList>
            <person name="Poehlein A."/>
            <person name="Koenig S."/>
            <person name="Heiden S.E."/>
            <person name="Thuermer A."/>
            <person name="Voget S."/>
            <person name="Daniel R."/>
            <person name="Markert S."/>
            <person name="Gros O."/>
            <person name="Schweder T."/>
        </authorList>
    </citation>
    <scope>NUCLEOTIDE SEQUENCE [LARGE SCALE GENOMIC DNA]</scope>
    <source>
        <strain evidence="4 5">COS</strain>
    </source>
</reference>
<dbReference type="PANTHER" id="PTHR43367">
    <property type="match status" value="1"/>
</dbReference>
<feature type="domain" description="ANTAR" evidence="3">
    <location>
        <begin position="128"/>
        <end position="189"/>
    </location>
</feature>
<dbReference type="RefSeq" id="WP_069127840.1">
    <property type="nucleotide sequence ID" value="NZ_MARB01000029.1"/>
</dbReference>
<dbReference type="PROSITE" id="PS50110">
    <property type="entry name" value="RESPONSE_REGULATORY"/>
    <property type="match status" value="1"/>
</dbReference>
<evidence type="ECO:0000259" key="3">
    <source>
        <dbReference type="PROSITE" id="PS50921"/>
    </source>
</evidence>
<dbReference type="GO" id="GO:0000160">
    <property type="term" value="P:phosphorelay signal transduction system"/>
    <property type="evidence" value="ECO:0007669"/>
    <property type="project" value="InterPro"/>
</dbReference>
<dbReference type="SMART" id="SM00448">
    <property type="entry name" value="REC"/>
    <property type="match status" value="1"/>
</dbReference>
<dbReference type="GO" id="GO:0003723">
    <property type="term" value="F:RNA binding"/>
    <property type="evidence" value="ECO:0007669"/>
    <property type="project" value="InterPro"/>
</dbReference>
<dbReference type="PROSITE" id="PS50921">
    <property type="entry name" value="ANTAR"/>
    <property type="match status" value="1"/>
</dbReference>
<sequence length="196" mass="21896">MPETENLKILLVDENRGRSAILERALVDNGQQVIAILDSGENLSAQVAALQPDVIIIDLESPDRDILEQMHTISRDNPRPVVMFSDDNDSNTITQAIVAGVSAYVVDGLNDKRIKPLMDVAIARFREYQALKDELTLVKNTLEERKIIERAKGIIMKRKDCDEESAYQLLRKTAMGSNQRVVDVARNLIASLELLG</sequence>